<evidence type="ECO:0000256" key="1">
    <source>
        <dbReference type="SAM" id="MobiDB-lite"/>
    </source>
</evidence>
<comment type="caution">
    <text evidence="3">The sequence shown here is derived from an EMBL/GenBank/DDBJ whole genome shotgun (WGS) entry which is preliminary data.</text>
</comment>
<feature type="region of interest" description="Disordered" evidence="1">
    <location>
        <begin position="68"/>
        <end position="95"/>
    </location>
</feature>
<evidence type="ECO:0000256" key="2">
    <source>
        <dbReference type="SAM" id="SignalP"/>
    </source>
</evidence>
<keyword evidence="2" id="KW-0732">Signal</keyword>
<dbReference type="EMBL" id="JBBNAG010000003">
    <property type="protein sequence ID" value="KAK9147928.1"/>
    <property type="molecule type" value="Genomic_DNA"/>
</dbReference>
<keyword evidence="4" id="KW-1185">Reference proteome</keyword>
<accession>A0AAP0K8C1</accession>
<evidence type="ECO:0000313" key="4">
    <source>
        <dbReference type="Proteomes" id="UP001419268"/>
    </source>
</evidence>
<dbReference type="Proteomes" id="UP001419268">
    <property type="component" value="Unassembled WGS sequence"/>
</dbReference>
<feature type="compositionally biased region" description="Gly residues" evidence="1">
    <location>
        <begin position="71"/>
        <end position="80"/>
    </location>
</feature>
<feature type="signal peptide" evidence="2">
    <location>
        <begin position="1"/>
        <end position="17"/>
    </location>
</feature>
<dbReference type="AlphaFoldDB" id="A0AAP0K8C1"/>
<evidence type="ECO:0000313" key="3">
    <source>
        <dbReference type="EMBL" id="KAK9147928.1"/>
    </source>
</evidence>
<gene>
    <name evidence="3" type="ORF">Scep_006685</name>
</gene>
<sequence>MFSHVLALLLVRTPVLLRLYQFIRHNMQLEATTIGGGRRRRRRVLVNPKSRRRVGDEWRRDRWTQQWRVGDSGGGEGGTGWDDAVRGSGARRRTRPRFARWKATTMAMDSAAAVRRGVRRMKGGGLCKR</sequence>
<protein>
    <submittedName>
        <fullName evidence="3">Uncharacterized protein</fullName>
    </submittedName>
</protein>
<proteinExistence type="predicted"/>
<reference evidence="3 4" key="1">
    <citation type="submission" date="2024-01" db="EMBL/GenBank/DDBJ databases">
        <title>Genome assemblies of Stephania.</title>
        <authorList>
            <person name="Yang L."/>
        </authorList>
    </citation>
    <scope>NUCLEOTIDE SEQUENCE [LARGE SCALE GENOMIC DNA]</scope>
    <source>
        <strain evidence="3">JXDWG</strain>
        <tissue evidence="3">Leaf</tissue>
    </source>
</reference>
<name>A0AAP0K8C1_9MAGN</name>
<feature type="chain" id="PRO_5042871890" evidence="2">
    <location>
        <begin position="18"/>
        <end position="129"/>
    </location>
</feature>
<organism evidence="3 4">
    <name type="scientific">Stephania cephalantha</name>
    <dbReference type="NCBI Taxonomy" id="152367"/>
    <lineage>
        <taxon>Eukaryota</taxon>
        <taxon>Viridiplantae</taxon>
        <taxon>Streptophyta</taxon>
        <taxon>Embryophyta</taxon>
        <taxon>Tracheophyta</taxon>
        <taxon>Spermatophyta</taxon>
        <taxon>Magnoliopsida</taxon>
        <taxon>Ranunculales</taxon>
        <taxon>Menispermaceae</taxon>
        <taxon>Menispermoideae</taxon>
        <taxon>Cissampelideae</taxon>
        <taxon>Stephania</taxon>
    </lineage>
</organism>